<evidence type="ECO:0000256" key="2">
    <source>
        <dbReference type="SAM" id="SignalP"/>
    </source>
</evidence>
<feature type="domain" description="Ice-binding protein C-terminal" evidence="3">
    <location>
        <begin position="274"/>
        <end position="295"/>
    </location>
</feature>
<dbReference type="Pfam" id="PF07589">
    <property type="entry name" value="PEP-CTERM"/>
    <property type="match status" value="1"/>
</dbReference>
<keyword evidence="1" id="KW-0472">Membrane</keyword>
<feature type="chain" id="PRO_5037341066" evidence="2">
    <location>
        <begin position="19"/>
        <end position="295"/>
    </location>
</feature>
<dbReference type="NCBIfam" id="TIGR02595">
    <property type="entry name" value="PEP_CTERM"/>
    <property type="match status" value="1"/>
</dbReference>
<keyword evidence="1" id="KW-1133">Transmembrane helix</keyword>
<feature type="signal peptide" evidence="2">
    <location>
        <begin position="1"/>
        <end position="18"/>
    </location>
</feature>
<protein>
    <submittedName>
        <fullName evidence="4">PEP-CTERM domain protein</fullName>
    </submittedName>
</protein>
<dbReference type="EMBL" id="BMXI01000004">
    <property type="protein sequence ID" value="GHC48880.1"/>
    <property type="molecule type" value="Genomic_DNA"/>
</dbReference>
<keyword evidence="1" id="KW-0812">Transmembrane</keyword>
<dbReference type="Proteomes" id="UP000644507">
    <property type="component" value="Unassembled WGS sequence"/>
</dbReference>
<dbReference type="InterPro" id="IPR013424">
    <property type="entry name" value="Ice-binding_C"/>
</dbReference>
<evidence type="ECO:0000313" key="5">
    <source>
        <dbReference type="Proteomes" id="UP000644507"/>
    </source>
</evidence>
<evidence type="ECO:0000259" key="3">
    <source>
        <dbReference type="Pfam" id="PF07589"/>
    </source>
</evidence>
<evidence type="ECO:0000313" key="4">
    <source>
        <dbReference type="EMBL" id="GHC48880.1"/>
    </source>
</evidence>
<keyword evidence="5" id="KW-1185">Reference proteome</keyword>
<accession>A0A918TIA5</accession>
<dbReference type="RefSeq" id="WP_189568681.1">
    <property type="nucleotide sequence ID" value="NZ_BMXI01000004.1"/>
</dbReference>
<dbReference type="AlphaFoldDB" id="A0A918TIA5"/>
<reference evidence="4" key="2">
    <citation type="submission" date="2020-09" db="EMBL/GenBank/DDBJ databases">
        <authorList>
            <person name="Sun Q."/>
            <person name="Kim S."/>
        </authorList>
    </citation>
    <scope>NUCLEOTIDE SEQUENCE</scope>
    <source>
        <strain evidence="4">KCTC 12988</strain>
    </source>
</reference>
<evidence type="ECO:0000256" key="1">
    <source>
        <dbReference type="SAM" id="Phobius"/>
    </source>
</evidence>
<gene>
    <name evidence="4" type="ORF">GCM10007100_13530</name>
</gene>
<name>A0A918TIA5_9BACT</name>
<keyword evidence="2" id="KW-0732">Signal</keyword>
<reference evidence="4" key="1">
    <citation type="journal article" date="2014" name="Int. J. Syst. Evol. Microbiol.">
        <title>Complete genome sequence of Corynebacterium casei LMG S-19264T (=DSM 44701T), isolated from a smear-ripened cheese.</title>
        <authorList>
            <consortium name="US DOE Joint Genome Institute (JGI-PGF)"/>
            <person name="Walter F."/>
            <person name="Albersmeier A."/>
            <person name="Kalinowski J."/>
            <person name="Ruckert C."/>
        </authorList>
    </citation>
    <scope>NUCLEOTIDE SEQUENCE</scope>
    <source>
        <strain evidence="4">KCTC 12988</strain>
    </source>
</reference>
<feature type="transmembrane region" description="Helical" evidence="1">
    <location>
        <begin position="269"/>
        <end position="291"/>
    </location>
</feature>
<organism evidence="4 5">
    <name type="scientific">Roseibacillus persicicus</name>
    <dbReference type="NCBI Taxonomy" id="454148"/>
    <lineage>
        <taxon>Bacteria</taxon>
        <taxon>Pseudomonadati</taxon>
        <taxon>Verrucomicrobiota</taxon>
        <taxon>Verrucomicrobiia</taxon>
        <taxon>Verrucomicrobiales</taxon>
        <taxon>Verrucomicrobiaceae</taxon>
        <taxon>Roseibacillus</taxon>
    </lineage>
</organism>
<dbReference type="SUPFAM" id="SSF55486">
    <property type="entry name" value="Metalloproteases ('zincins'), catalytic domain"/>
    <property type="match status" value="2"/>
</dbReference>
<comment type="caution">
    <text evidence="4">The sequence shown here is derived from an EMBL/GenBank/DDBJ whole genome shotgun (WGS) entry which is preliminary data.</text>
</comment>
<proteinExistence type="predicted"/>
<sequence>MRNTLLLTFILGTGFASGTITFAVNFTPNADANYTAAEKQFFQDGVDFWSNIITGYQDGVSRTWTLEVDSFSQASSGGGVLLGSAGPNGLGFSNFVADANTSNNRYILALGGQAEFNTHPDAGALNPLTVRHEIGHALGIGTLWEDNEVYSDEVGGNSNRTLAGGVAGQYVGAAALAAYQAEFDPSATYIPIELDGGEGTANGHWNEVLDNFASENSPGFDSDPGDGSAALTVLYGDNFGESLDDELMTGVLSGSGYLSFTSIASLQDIGFTIVPEPSSLALLSLGLLGILKRRR</sequence>